<evidence type="ECO:0000313" key="6">
    <source>
        <dbReference type="Proteomes" id="UP001221558"/>
    </source>
</evidence>
<protein>
    <submittedName>
        <fullName evidence="5">Helix-turn-helix domain-containing protein</fullName>
    </submittedName>
</protein>
<gene>
    <name evidence="5" type="ORF">PQ465_09200</name>
</gene>
<dbReference type="SUPFAM" id="SSF46785">
    <property type="entry name" value="Winged helix' DNA-binding domain"/>
    <property type="match status" value="1"/>
</dbReference>
<dbReference type="PROSITE" id="PS51118">
    <property type="entry name" value="HTH_HXLR"/>
    <property type="match status" value="1"/>
</dbReference>
<evidence type="ECO:0000259" key="4">
    <source>
        <dbReference type="PROSITE" id="PS51118"/>
    </source>
</evidence>
<sequence length="116" mass="13239">MEDNAFKRDCRKNIRAVHDAMDVLSGKWKVSIIAVLCYSSQQRFSEILSNVEGISNKMLSKELKELESDKLVKRTVLSTQPVTVSYELTPYGKSLKDVIMHLARWGTEHRQEIIAG</sequence>
<dbReference type="Gene3D" id="1.10.10.10">
    <property type="entry name" value="Winged helix-like DNA-binding domain superfamily/Winged helix DNA-binding domain"/>
    <property type="match status" value="1"/>
</dbReference>
<dbReference type="Proteomes" id="UP001221558">
    <property type="component" value="Chromosome"/>
</dbReference>
<keyword evidence="6" id="KW-1185">Reference proteome</keyword>
<name>A0ABY7WLS9_9SPHI</name>
<evidence type="ECO:0000256" key="2">
    <source>
        <dbReference type="ARBA" id="ARBA00023125"/>
    </source>
</evidence>
<keyword evidence="2" id="KW-0238">DNA-binding</keyword>
<dbReference type="InterPro" id="IPR036390">
    <property type="entry name" value="WH_DNA-bd_sf"/>
</dbReference>
<dbReference type="PANTHER" id="PTHR33204">
    <property type="entry name" value="TRANSCRIPTIONAL REGULATOR, MARR FAMILY"/>
    <property type="match status" value="1"/>
</dbReference>
<evidence type="ECO:0000256" key="1">
    <source>
        <dbReference type="ARBA" id="ARBA00023015"/>
    </source>
</evidence>
<dbReference type="InterPro" id="IPR036388">
    <property type="entry name" value="WH-like_DNA-bd_sf"/>
</dbReference>
<reference evidence="5 6" key="1">
    <citation type="submission" date="2023-02" db="EMBL/GenBank/DDBJ databases">
        <title>Genome sequence of Sphingobacterium sp. KACC 22765.</title>
        <authorList>
            <person name="Kim S."/>
            <person name="Heo J."/>
            <person name="Kwon S.-W."/>
        </authorList>
    </citation>
    <scope>NUCLEOTIDE SEQUENCE [LARGE SCALE GENOMIC DNA]</scope>
    <source>
        <strain evidence="5 6">KACC 22765</strain>
    </source>
</reference>
<dbReference type="RefSeq" id="WP_274269240.1">
    <property type="nucleotide sequence ID" value="NZ_CP117880.1"/>
</dbReference>
<feature type="domain" description="HTH hxlR-type" evidence="4">
    <location>
        <begin position="10"/>
        <end position="114"/>
    </location>
</feature>
<evidence type="ECO:0000256" key="3">
    <source>
        <dbReference type="ARBA" id="ARBA00023163"/>
    </source>
</evidence>
<keyword evidence="1" id="KW-0805">Transcription regulation</keyword>
<organism evidence="5 6">
    <name type="scientific">Sphingobacterium oryzagri</name>
    <dbReference type="NCBI Taxonomy" id="3025669"/>
    <lineage>
        <taxon>Bacteria</taxon>
        <taxon>Pseudomonadati</taxon>
        <taxon>Bacteroidota</taxon>
        <taxon>Sphingobacteriia</taxon>
        <taxon>Sphingobacteriales</taxon>
        <taxon>Sphingobacteriaceae</taxon>
        <taxon>Sphingobacterium</taxon>
    </lineage>
</organism>
<evidence type="ECO:0000313" key="5">
    <source>
        <dbReference type="EMBL" id="WDF70534.1"/>
    </source>
</evidence>
<accession>A0ABY7WLS9</accession>
<proteinExistence type="predicted"/>
<dbReference type="InterPro" id="IPR002577">
    <property type="entry name" value="HTH_HxlR"/>
</dbReference>
<dbReference type="Pfam" id="PF01638">
    <property type="entry name" value="HxlR"/>
    <property type="match status" value="1"/>
</dbReference>
<keyword evidence="3" id="KW-0804">Transcription</keyword>
<dbReference type="EMBL" id="CP117880">
    <property type="protein sequence ID" value="WDF70534.1"/>
    <property type="molecule type" value="Genomic_DNA"/>
</dbReference>